<sequence length="256" mass="27894">MILFIFCDDGGGGGGVVVVVDVVVVVKARSPVHGFKESDRLPQVAVGEPARWPSAIPNARRFDARAAPPPPFPPYCPLSRFLFRAPLLPSSLALSCFDTPLVLIPSSLPLPLPLLGPSPGYLSESYWGLLSPLYFWSESTLDANQKKTKDERNSHPLDLPTKAMDCLCYSDPCLIPPHAPYVSFGSDASLSVDLLCLLSPLPCALFLSLPPPLFYLLLPWRSSLPMPGQLPLAGISGQRMWQPSLHSDPRNVRWNG</sequence>
<dbReference type="Proteomes" id="UP000249402">
    <property type="component" value="Unassembled WGS sequence"/>
</dbReference>
<accession>A0A395GJL2</accession>
<keyword evidence="2" id="KW-1185">Reference proteome</keyword>
<organism evidence="1 2">
    <name type="scientific">Aspergillus ibericus CBS 121593</name>
    <dbReference type="NCBI Taxonomy" id="1448316"/>
    <lineage>
        <taxon>Eukaryota</taxon>
        <taxon>Fungi</taxon>
        <taxon>Dikarya</taxon>
        <taxon>Ascomycota</taxon>
        <taxon>Pezizomycotina</taxon>
        <taxon>Eurotiomycetes</taxon>
        <taxon>Eurotiomycetidae</taxon>
        <taxon>Eurotiales</taxon>
        <taxon>Aspergillaceae</taxon>
        <taxon>Aspergillus</taxon>
        <taxon>Aspergillus subgen. Circumdati</taxon>
    </lineage>
</organism>
<dbReference type="GeneID" id="37219606"/>
<name>A0A395GJL2_9EURO</name>
<dbReference type="VEuPathDB" id="FungiDB:BO80DRAFT_261040"/>
<protein>
    <submittedName>
        <fullName evidence="1">Uncharacterized protein</fullName>
    </submittedName>
</protein>
<dbReference type="RefSeq" id="XP_025569882.1">
    <property type="nucleotide sequence ID" value="XM_025714741.1"/>
</dbReference>
<evidence type="ECO:0000313" key="1">
    <source>
        <dbReference type="EMBL" id="RAK95554.1"/>
    </source>
</evidence>
<evidence type="ECO:0000313" key="2">
    <source>
        <dbReference type="Proteomes" id="UP000249402"/>
    </source>
</evidence>
<gene>
    <name evidence="1" type="ORF">BO80DRAFT_261040</name>
</gene>
<reference evidence="1 2" key="1">
    <citation type="submission" date="2018-02" db="EMBL/GenBank/DDBJ databases">
        <title>The genomes of Aspergillus section Nigri reveals drivers in fungal speciation.</title>
        <authorList>
            <consortium name="DOE Joint Genome Institute"/>
            <person name="Vesth T.C."/>
            <person name="Nybo J."/>
            <person name="Theobald S."/>
            <person name="Brandl J."/>
            <person name="Frisvad J.C."/>
            <person name="Nielsen K.F."/>
            <person name="Lyhne E.K."/>
            <person name="Kogle M.E."/>
            <person name="Kuo A."/>
            <person name="Riley R."/>
            <person name="Clum A."/>
            <person name="Nolan M."/>
            <person name="Lipzen A."/>
            <person name="Salamov A."/>
            <person name="Henrissat B."/>
            <person name="Wiebenga A."/>
            <person name="De vries R.P."/>
            <person name="Grigoriev I.V."/>
            <person name="Mortensen U.H."/>
            <person name="Andersen M.R."/>
            <person name="Baker S.E."/>
        </authorList>
    </citation>
    <scope>NUCLEOTIDE SEQUENCE [LARGE SCALE GENOMIC DNA]</scope>
    <source>
        <strain evidence="1 2">CBS 121593</strain>
    </source>
</reference>
<dbReference type="AlphaFoldDB" id="A0A395GJL2"/>
<dbReference type="EMBL" id="KZ824490">
    <property type="protein sequence ID" value="RAK95554.1"/>
    <property type="molecule type" value="Genomic_DNA"/>
</dbReference>
<proteinExistence type="predicted"/>